<dbReference type="PROSITE" id="PS51898">
    <property type="entry name" value="TYR_RECOMBINASE"/>
    <property type="match status" value="1"/>
</dbReference>
<dbReference type="SUPFAM" id="SSF56349">
    <property type="entry name" value="DNA breaking-rejoining enzymes"/>
    <property type="match status" value="1"/>
</dbReference>
<dbReference type="Gene3D" id="1.10.150.130">
    <property type="match status" value="1"/>
</dbReference>
<evidence type="ECO:0000256" key="4">
    <source>
        <dbReference type="SAM" id="MobiDB-lite"/>
    </source>
</evidence>
<dbReference type="EnsemblMetazoa" id="G14707.3">
    <property type="protein sequence ID" value="G14707.3:cds"/>
    <property type="gene ID" value="G14707"/>
</dbReference>
<dbReference type="PROSITE" id="PS50119">
    <property type="entry name" value="ZF_BBOX"/>
    <property type="match status" value="1"/>
</dbReference>
<keyword evidence="3" id="KW-0862">Zinc</keyword>
<keyword evidence="1" id="KW-0238">DNA-binding</keyword>
<dbReference type="Gene3D" id="3.30.160.60">
    <property type="entry name" value="Classic Zinc Finger"/>
    <property type="match status" value="1"/>
</dbReference>
<dbReference type="Gene3D" id="1.10.443.10">
    <property type="entry name" value="Intergrase catalytic core"/>
    <property type="match status" value="1"/>
</dbReference>
<dbReference type="GO" id="GO:0015074">
    <property type="term" value="P:DNA integration"/>
    <property type="evidence" value="ECO:0007669"/>
    <property type="project" value="InterPro"/>
</dbReference>
<dbReference type="SUPFAM" id="SSF101898">
    <property type="entry name" value="NHL repeat"/>
    <property type="match status" value="1"/>
</dbReference>
<dbReference type="InterPro" id="IPR002104">
    <property type="entry name" value="Integrase_catalytic"/>
</dbReference>
<keyword evidence="8" id="KW-1185">Reference proteome</keyword>
<dbReference type="SUPFAM" id="SSF57845">
    <property type="entry name" value="B-box zinc-binding domain"/>
    <property type="match status" value="1"/>
</dbReference>
<dbReference type="GO" id="GO:0006310">
    <property type="term" value="P:DNA recombination"/>
    <property type="evidence" value="ECO:0007669"/>
    <property type="project" value="UniProtKB-KW"/>
</dbReference>
<feature type="compositionally biased region" description="Polar residues" evidence="4">
    <location>
        <begin position="8"/>
        <end position="21"/>
    </location>
</feature>
<sequence>MENFGESAKTNSLSKEASSLHSQAWRPGTRAAYKSAWGKWVSWCGTQSVDPVHSPLEPIVEFLTVLYKDNKQYRTINTYRSAISKNHALIDGQRVGQHPMIVTHMRAIFNMRTPKPRYQESWDVDILLKFIEKMGDNNNISLKMLSCKLVALLALTSAGRASELNQLNVKFMSNSETCFSFKMSKPTETCKPGNPLQSIVFNAFDTDSLCVVKCIRSYLERTSSFREISDNIDRSWLLLSFVKPHHPITTSSVSRWLKTIMAEAGINTNQFKAHSTRSASVSKAYFAGVSVSDIMQQAHWAKESTFARFYCKPIHKSAFQQSVLKRISGLRFIRHYHVTYHEDQWINTKQSVSNEENMENNGKFCDYCNRQGNVKMATSWCPECDDRLCKNCVKFHQVNRLTMEHSVYNTAEENQISSVKIDLFCKQHSSNKLEVYCFDHEEPCCLMCATIIHRNCEKVGTLNDCSQKYAKNIPSICAEMEKLRKASVAEIARVRCDMECFKNESKDVEHRIKTMTAKTIIALKEKERVLLENLEKTKLEREFILVKTLDEYLDIRKTVEDSIRILKKNDRLPNIAFLLELMRIGKTVPEIHIYIEELQKNYQTFVVDVHFDDAFTSVHSSSNPFGEIKLKTKHKIDYRSGQLELERSVTVEGSSYLSDADVIDGRYIVTTCEESKMLYILDVNGRQLSSLKLRGCPWSIAVLQNQCFCVSLRDPGCICILEMQKNLSITTLKELKMPQNVWGICAVEDKIVASIETQGHGQVFRFYDHEGNYSDEHKIAQGESQCGTLHATTSKCILFTHPSGNSIFSVDPDNSEGATKLYSGNNMKYPIGLTCDPEENIYVACFGSNSILQFNGNGKFLREILHKDLSLQNPYGIRVKGLGDNIKLIVTTMDKLLIYRFNQ</sequence>
<dbReference type="PANTHER" id="PTHR35617">
    <property type="entry name" value="PHAGE_INTEGRASE DOMAIN-CONTAINING PROTEIN"/>
    <property type="match status" value="1"/>
</dbReference>
<dbReference type="GO" id="GO:0003677">
    <property type="term" value="F:DNA binding"/>
    <property type="evidence" value="ECO:0007669"/>
    <property type="project" value="UniProtKB-KW"/>
</dbReference>
<dbReference type="InterPro" id="IPR000315">
    <property type="entry name" value="Znf_B-box"/>
</dbReference>
<dbReference type="PANTHER" id="PTHR35617:SF3">
    <property type="entry name" value="CORE-BINDING (CB) DOMAIN-CONTAINING PROTEIN"/>
    <property type="match status" value="1"/>
</dbReference>
<feature type="region of interest" description="Disordered" evidence="4">
    <location>
        <begin position="1"/>
        <end position="21"/>
    </location>
</feature>
<dbReference type="InterPro" id="IPR011042">
    <property type="entry name" value="6-blade_b-propeller_TolB-like"/>
</dbReference>
<dbReference type="Proteomes" id="UP000005408">
    <property type="component" value="Unassembled WGS sequence"/>
</dbReference>
<feature type="domain" description="Tyr recombinase" evidence="6">
    <location>
        <begin position="112"/>
        <end position="325"/>
    </location>
</feature>
<keyword evidence="2" id="KW-0233">DNA recombination</keyword>
<protein>
    <recommendedName>
        <fullName evidence="9">Tripartite motif-containing protein 45</fullName>
    </recommendedName>
</protein>
<dbReference type="SUPFAM" id="SSF47823">
    <property type="entry name" value="lambda integrase-like, N-terminal domain"/>
    <property type="match status" value="1"/>
</dbReference>
<dbReference type="InterPro" id="IPR011010">
    <property type="entry name" value="DNA_brk_join_enz"/>
</dbReference>
<accession>A0A8W8ILQ4</accession>
<evidence type="ECO:0008006" key="9">
    <source>
        <dbReference type="Google" id="ProtNLM"/>
    </source>
</evidence>
<evidence type="ECO:0000313" key="8">
    <source>
        <dbReference type="Proteomes" id="UP000005408"/>
    </source>
</evidence>
<dbReference type="GO" id="GO:0008270">
    <property type="term" value="F:zinc ion binding"/>
    <property type="evidence" value="ECO:0007669"/>
    <property type="project" value="UniProtKB-KW"/>
</dbReference>
<keyword evidence="3" id="KW-0479">Metal-binding</keyword>
<evidence type="ECO:0000259" key="5">
    <source>
        <dbReference type="PROSITE" id="PS50119"/>
    </source>
</evidence>
<evidence type="ECO:0000313" key="7">
    <source>
        <dbReference type="EnsemblMetazoa" id="G14707.3:cds"/>
    </source>
</evidence>
<dbReference type="AlphaFoldDB" id="A0A8W8ILQ4"/>
<evidence type="ECO:0000256" key="3">
    <source>
        <dbReference type="PROSITE-ProRule" id="PRU00024"/>
    </source>
</evidence>
<reference evidence="7" key="1">
    <citation type="submission" date="2022-08" db="UniProtKB">
        <authorList>
            <consortium name="EnsemblMetazoa"/>
        </authorList>
    </citation>
    <scope>IDENTIFICATION</scope>
    <source>
        <strain evidence="7">05x7-T-G4-1.051#20</strain>
    </source>
</reference>
<dbReference type="Pfam" id="PF00589">
    <property type="entry name" value="Phage_integrase"/>
    <property type="match status" value="1"/>
</dbReference>
<proteinExistence type="predicted"/>
<dbReference type="InterPro" id="IPR010998">
    <property type="entry name" value="Integrase_recombinase_N"/>
</dbReference>
<evidence type="ECO:0000259" key="6">
    <source>
        <dbReference type="PROSITE" id="PS51898"/>
    </source>
</evidence>
<dbReference type="Gene3D" id="2.120.10.30">
    <property type="entry name" value="TolB, C-terminal domain"/>
    <property type="match status" value="1"/>
</dbReference>
<organism evidence="7 8">
    <name type="scientific">Magallana gigas</name>
    <name type="common">Pacific oyster</name>
    <name type="synonym">Crassostrea gigas</name>
    <dbReference type="NCBI Taxonomy" id="29159"/>
    <lineage>
        <taxon>Eukaryota</taxon>
        <taxon>Metazoa</taxon>
        <taxon>Spiralia</taxon>
        <taxon>Lophotrochozoa</taxon>
        <taxon>Mollusca</taxon>
        <taxon>Bivalvia</taxon>
        <taxon>Autobranchia</taxon>
        <taxon>Pteriomorphia</taxon>
        <taxon>Ostreida</taxon>
        <taxon>Ostreoidea</taxon>
        <taxon>Ostreidae</taxon>
        <taxon>Magallana</taxon>
    </lineage>
</organism>
<feature type="domain" description="B box-type" evidence="5">
    <location>
        <begin position="360"/>
        <end position="410"/>
    </location>
</feature>
<dbReference type="SMART" id="SM00336">
    <property type="entry name" value="BBOX"/>
    <property type="match status" value="2"/>
</dbReference>
<dbReference type="InterPro" id="IPR013762">
    <property type="entry name" value="Integrase-like_cat_sf"/>
</dbReference>
<keyword evidence="3" id="KW-0863">Zinc-finger</keyword>
<evidence type="ECO:0000256" key="1">
    <source>
        <dbReference type="ARBA" id="ARBA00023125"/>
    </source>
</evidence>
<name>A0A8W8ILQ4_MAGGI</name>
<evidence type="ECO:0000256" key="2">
    <source>
        <dbReference type="ARBA" id="ARBA00023172"/>
    </source>
</evidence>